<accession>A0A507ZVT3</accession>
<sequence>MTCHTAQVVGGAASAALPAARLRDLGRQPYEPVWRAMQAFTDARTADTPDELWLVEHDPVFTLGQAGKPEHVLAAGDIPVIHVDRGGQVTYHGPGQIVLYPLLDLRRLKVGVKEYVCRVEQAMIDTLADWNIEAVRRDGAPGVYVGDAKIGALGIRVRHGCTFHGLAFNIAMDLAPFQRINPCGFAGLQVTSVVDLGGPSGPEPVKPVLVGHLARLFGLQVETAPARVPSIPGTHAA</sequence>
<feature type="domain" description="BPL/LPL catalytic" evidence="11">
    <location>
        <begin position="46"/>
        <end position="221"/>
    </location>
</feature>
<dbReference type="PANTHER" id="PTHR10993">
    <property type="entry name" value="OCTANOYLTRANSFERASE"/>
    <property type="match status" value="1"/>
</dbReference>
<evidence type="ECO:0000256" key="8">
    <source>
        <dbReference type="PIRSR" id="PIRSR016262-1"/>
    </source>
</evidence>
<evidence type="ECO:0000256" key="3">
    <source>
        <dbReference type="ARBA" id="ARBA00022679"/>
    </source>
</evidence>
<dbReference type="GO" id="GO:0005737">
    <property type="term" value="C:cytoplasm"/>
    <property type="evidence" value="ECO:0007669"/>
    <property type="project" value="UniProtKB-SubCell"/>
</dbReference>
<feature type="active site" description="Acyl-thioester intermediate" evidence="6 8">
    <location>
        <position position="183"/>
    </location>
</feature>
<dbReference type="NCBIfam" id="NF010925">
    <property type="entry name" value="PRK14345.1"/>
    <property type="match status" value="1"/>
</dbReference>
<evidence type="ECO:0000313" key="12">
    <source>
        <dbReference type="EMBL" id="TQD40364.1"/>
    </source>
</evidence>
<comment type="function">
    <text evidence="5 6 7">Catalyzes the transfer of endogenously produced octanoic acid from octanoyl-acyl-carrier-protein onto the lipoyl domains of lipoate-dependent enzymes. Lipoyl-ACP can also act as a substrate although octanoyl-ACP is likely to be the physiological substrate.</text>
</comment>
<dbReference type="InterPro" id="IPR020605">
    <property type="entry name" value="Octanoyltransferase_CS"/>
</dbReference>
<reference evidence="12 13" key="1">
    <citation type="submission" date="2019-06" db="EMBL/GenBank/DDBJ databases">
        <title>Lysobacter alkalisoli sp. nov. isolated from saline soil.</title>
        <authorList>
            <person name="Sun J.-Q."/>
            <person name="Xu L."/>
        </authorList>
    </citation>
    <scope>NUCLEOTIDE SEQUENCE [LARGE SCALE GENOMIC DNA]</scope>
    <source>
        <strain evidence="12 13">JCM 31130</strain>
    </source>
</reference>
<comment type="pathway">
    <text evidence="1 6 7">Protein modification; protein lipoylation via endogenous pathway; protein N(6)-(lipoyl)lysine from octanoyl-[acyl-carrier-protein]: step 1/2.</text>
</comment>
<organism evidence="12 13">
    <name type="scientific">Marilutibacter aestuarii</name>
    <dbReference type="NCBI Taxonomy" id="1706195"/>
    <lineage>
        <taxon>Bacteria</taxon>
        <taxon>Pseudomonadati</taxon>
        <taxon>Pseudomonadota</taxon>
        <taxon>Gammaproteobacteria</taxon>
        <taxon>Lysobacterales</taxon>
        <taxon>Lysobacteraceae</taxon>
        <taxon>Marilutibacter</taxon>
    </lineage>
</organism>
<dbReference type="InterPro" id="IPR004143">
    <property type="entry name" value="BPL_LPL_catalytic"/>
</dbReference>
<dbReference type="NCBIfam" id="TIGR00214">
    <property type="entry name" value="lipB"/>
    <property type="match status" value="1"/>
</dbReference>
<dbReference type="PROSITE" id="PS01313">
    <property type="entry name" value="LIPB"/>
    <property type="match status" value="1"/>
</dbReference>
<dbReference type="InterPro" id="IPR045864">
    <property type="entry name" value="aa-tRNA-synth_II/BPL/LPL"/>
</dbReference>
<comment type="similarity">
    <text evidence="6 7">Belongs to the LipB family.</text>
</comment>
<dbReference type="InterPro" id="IPR000544">
    <property type="entry name" value="Octanoyltransferase"/>
</dbReference>
<proteinExistence type="inferred from homology"/>
<name>A0A507ZVT3_9GAMM</name>
<keyword evidence="2 6" id="KW-0963">Cytoplasm</keyword>
<dbReference type="SUPFAM" id="SSF55681">
    <property type="entry name" value="Class II aaRS and biotin synthetases"/>
    <property type="match status" value="1"/>
</dbReference>
<dbReference type="HAMAP" id="MF_00013">
    <property type="entry name" value="LipB"/>
    <property type="match status" value="1"/>
</dbReference>
<evidence type="ECO:0000256" key="6">
    <source>
        <dbReference type="HAMAP-Rule" id="MF_00013"/>
    </source>
</evidence>
<dbReference type="AlphaFoldDB" id="A0A507ZVT3"/>
<dbReference type="GO" id="GO:0033819">
    <property type="term" value="F:lipoyl(octanoyl) transferase activity"/>
    <property type="evidence" value="ECO:0007669"/>
    <property type="project" value="UniProtKB-EC"/>
</dbReference>
<evidence type="ECO:0000256" key="7">
    <source>
        <dbReference type="PIRNR" id="PIRNR016262"/>
    </source>
</evidence>
<dbReference type="EC" id="2.3.1.181" evidence="6 7"/>
<dbReference type="OrthoDB" id="9787061at2"/>
<comment type="miscellaneous">
    <text evidence="6">In the reaction, the free carboxyl group of octanoic acid is attached via an amide linkage to the epsilon-amino group of a specific lysine residue of lipoyl domains of lipoate-dependent enzymes.</text>
</comment>
<protein>
    <recommendedName>
        <fullName evidence="6 7">Octanoyltransferase</fullName>
        <ecNumber evidence="6 7">2.3.1.181</ecNumber>
    </recommendedName>
    <alternativeName>
        <fullName evidence="6">Lipoate-protein ligase B</fullName>
    </alternativeName>
    <alternativeName>
        <fullName evidence="6">Lipoyl/octanoyl transferase</fullName>
    </alternativeName>
    <alternativeName>
        <fullName evidence="6">Octanoyl-[acyl-carrier-protein]-protein N-octanoyltransferase</fullName>
    </alternativeName>
</protein>
<evidence type="ECO:0000256" key="4">
    <source>
        <dbReference type="ARBA" id="ARBA00023315"/>
    </source>
</evidence>
<dbReference type="Gene3D" id="3.30.930.10">
    <property type="entry name" value="Bira Bifunctional Protein, Domain 2"/>
    <property type="match status" value="1"/>
</dbReference>
<comment type="caution">
    <text evidence="12">The sequence shown here is derived from an EMBL/GenBank/DDBJ whole genome shotgun (WGS) entry which is preliminary data.</text>
</comment>
<evidence type="ECO:0000259" key="11">
    <source>
        <dbReference type="PROSITE" id="PS51733"/>
    </source>
</evidence>
<evidence type="ECO:0000256" key="10">
    <source>
        <dbReference type="PIRSR" id="PIRSR016262-3"/>
    </source>
</evidence>
<dbReference type="PANTHER" id="PTHR10993:SF7">
    <property type="entry name" value="LIPOYLTRANSFERASE 2, MITOCHONDRIAL-RELATED"/>
    <property type="match status" value="1"/>
</dbReference>
<dbReference type="EMBL" id="VICE01000140">
    <property type="protein sequence ID" value="TQD40364.1"/>
    <property type="molecule type" value="Genomic_DNA"/>
</dbReference>
<feature type="binding site" evidence="6 9">
    <location>
        <begin position="85"/>
        <end position="92"/>
    </location>
    <ligand>
        <name>substrate</name>
    </ligand>
</feature>
<keyword evidence="3 6" id="KW-0808">Transferase</keyword>
<keyword evidence="13" id="KW-1185">Reference proteome</keyword>
<dbReference type="Pfam" id="PF21948">
    <property type="entry name" value="LplA-B_cat"/>
    <property type="match status" value="1"/>
</dbReference>
<dbReference type="PIRSF" id="PIRSF016262">
    <property type="entry name" value="LPLase"/>
    <property type="match status" value="1"/>
</dbReference>
<evidence type="ECO:0000256" key="1">
    <source>
        <dbReference type="ARBA" id="ARBA00004821"/>
    </source>
</evidence>
<dbReference type="RefSeq" id="WP_141519504.1">
    <property type="nucleotide sequence ID" value="NZ_VICE01000140.1"/>
</dbReference>
<gene>
    <name evidence="6 12" type="primary">lipB</name>
    <name evidence="12" type="ORF">FKV25_14345</name>
</gene>
<feature type="binding site" evidence="6 9">
    <location>
        <begin position="152"/>
        <end position="154"/>
    </location>
    <ligand>
        <name>substrate</name>
    </ligand>
</feature>
<comment type="subcellular location">
    <subcellularLocation>
        <location evidence="6">Cytoplasm</location>
    </subcellularLocation>
</comment>
<evidence type="ECO:0000313" key="13">
    <source>
        <dbReference type="Proteomes" id="UP000318212"/>
    </source>
</evidence>
<comment type="catalytic activity">
    <reaction evidence="6 7">
        <text>octanoyl-[ACP] + L-lysyl-[protein] = N(6)-octanoyl-L-lysyl-[protein] + holo-[ACP] + H(+)</text>
        <dbReference type="Rhea" id="RHEA:17665"/>
        <dbReference type="Rhea" id="RHEA-COMP:9636"/>
        <dbReference type="Rhea" id="RHEA-COMP:9685"/>
        <dbReference type="Rhea" id="RHEA-COMP:9752"/>
        <dbReference type="Rhea" id="RHEA-COMP:9928"/>
        <dbReference type="ChEBI" id="CHEBI:15378"/>
        <dbReference type="ChEBI" id="CHEBI:29969"/>
        <dbReference type="ChEBI" id="CHEBI:64479"/>
        <dbReference type="ChEBI" id="CHEBI:78463"/>
        <dbReference type="ChEBI" id="CHEBI:78809"/>
        <dbReference type="EC" id="2.3.1.181"/>
    </reaction>
</comment>
<dbReference type="PROSITE" id="PS51733">
    <property type="entry name" value="BPL_LPL_CATALYTIC"/>
    <property type="match status" value="1"/>
</dbReference>
<dbReference type="UniPathway" id="UPA00538">
    <property type="reaction ID" value="UER00592"/>
</dbReference>
<feature type="binding site" evidence="6 9">
    <location>
        <begin position="165"/>
        <end position="167"/>
    </location>
    <ligand>
        <name>substrate</name>
    </ligand>
</feature>
<dbReference type="FunFam" id="3.30.930.10:FF:000020">
    <property type="entry name" value="Octanoyltransferase"/>
    <property type="match status" value="1"/>
</dbReference>
<evidence type="ECO:0000256" key="2">
    <source>
        <dbReference type="ARBA" id="ARBA00022490"/>
    </source>
</evidence>
<keyword evidence="4 6" id="KW-0012">Acyltransferase</keyword>
<dbReference type="CDD" id="cd16444">
    <property type="entry name" value="LipB"/>
    <property type="match status" value="1"/>
</dbReference>
<feature type="site" description="Lowers pKa of active site Cys" evidence="6 10">
    <location>
        <position position="149"/>
    </location>
</feature>
<evidence type="ECO:0000256" key="5">
    <source>
        <dbReference type="ARBA" id="ARBA00024732"/>
    </source>
</evidence>
<dbReference type="Proteomes" id="UP000318212">
    <property type="component" value="Unassembled WGS sequence"/>
</dbReference>
<dbReference type="NCBIfam" id="NF010922">
    <property type="entry name" value="PRK14342.1"/>
    <property type="match status" value="1"/>
</dbReference>
<dbReference type="GO" id="GO:0009249">
    <property type="term" value="P:protein lipoylation"/>
    <property type="evidence" value="ECO:0007669"/>
    <property type="project" value="InterPro"/>
</dbReference>
<evidence type="ECO:0000256" key="9">
    <source>
        <dbReference type="PIRSR" id="PIRSR016262-2"/>
    </source>
</evidence>